<dbReference type="Proteomes" id="UP000249522">
    <property type="component" value="Unassembled WGS sequence"/>
</dbReference>
<dbReference type="PANTHER" id="PTHR46056:SF12">
    <property type="entry name" value="LONG-CHAIN-ALCOHOL OXIDASE"/>
    <property type="match status" value="1"/>
</dbReference>
<dbReference type="SUPFAM" id="SSF51905">
    <property type="entry name" value="FAD/NAD(P)-binding domain"/>
    <property type="match status" value="1"/>
</dbReference>
<accession>A0A2W1LD53</accession>
<sequence>MRDPDVIVIGAGGGGAVMAKELGEAGLQVLVVEAGPWYGNSRWPEPNGERGGSSSGDPADLDISLLRSQYVKLENEMNDLITGRFRWGPADRGRAPWFRNVVQRGYIWQAAGVGGTTQTYLSNSPRAYPAAIGKDWPISYRELIPYYERVEATLPVAFAPTTAKEELFYYGASRAGWELIPTLNVTRPGFRPQPNAILPPNPKLMDPRYTLEELSRMEGCTLAGHCLNGCPHGPSVDKAAKRSTLVSYIPLALKTGNVQIMPNSYVMKVITERTGGLRTAGVIVRNTWSGELQEIRSRVVVMAAGCVESPRLWLNSGLPANSWVGKGLTNHCMDWVTGIFDEHVLARILGSGEINPFIGHTSGCRFDYPGLGTVQVSGQSPGLTSSMSYGISQSGYNPFLLDTAHGLPGVSQGRIAGAALQQLMISYRRSLSLVIFTDDEVDPRNGIAADPVNRDEHGPVPRVSYVPTARTMQKREQLIRIAIDILRQAGAREIIRINWPDALMIHMQSTMRMGHVVDMNGEAYQVKRLFIADNSMLCNGLGGANPTLTTQALAVRTAEKIQAGYFS</sequence>
<protein>
    <submittedName>
        <fullName evidence="8">GMC family oxidoreductase</fullName>
    </submittedName>
</protein>
<dbReference type="PANTHER" id="PTHR46056">
    <property type="entry name" value="LONG-CHAIN-ALCOHOL OXIDASE"/>
    <property type="match status" value="1"/>
</dbReference>
<dbReference type="InterPro" id="IPR003953">
    <property type="entry name" value="FAD-dep_OxRdtase_2_FAD-bd"/>
</dbReference>
<feature type="domain" description="Glucose-methanol-choline oxidoreductase C-terminal" evidence="7">
    <location>
        <begin position="455"/>
        <end position="554"/>
    </location>
</feature>
<reference evidence="8 9" key="1">
    <citation type="submission" date="2018-06" db="EMBL/GenBank/DDBJ databases">
        <title>Paenibacillus imtechensis sp. nov.</title>
        <authorList>
            <person name="Pinnaka A.K."/>
            <person name="Singh H."/>
            <person name="Kaur M."/>
        </authorList>
    </citation>
    <scope>NUCLEOTIDE SEQUENCE [LARGE SCALE GENOMIC DNA]</scope>
    <source>
        <strain evidence="8 9">SMB1</strain>
    </source>
</reference>
<evidence type="ECO:0000256" key="4">
    <source>
        <dbReference type="ARBA" id="ARBA00023002"/>
    </source>
</evidence>
<organism evidence="8 9">
    <name type="scientific">Paenibacillus sambharensis</name>
    <dbReference type="NCBI Taxonomy" id="1803190"/>
    <lineage>
        <taxon>Bacteria</taxon>
        <taxon>Bacillati</taxon>
        <taxon>Bacillota</taxon>
        <taxon>Bacilli</taxon>
        <taxon>Bacillales</taxon>
        <taxon>Paenibacillaceae</taxon>
        <taxon>Paenibacillus</taxon>
    </lineage>
</organism>
<dbReference type="RefSeq" id="WP_111145744.1">
    <property type="nucleotide sequence ID" value="NZ_QKRB01000036.1"/>
</dbReference>
<feature type="domain" description="FAD-dependent oxidoreductase 2 FAD-binding" evidence="6">
    <location>
        <begin position="5"/>
        <end position="37"/>
    </location>
</feature>
<dbReference type="GO" id="GO:0016614">
    <property type="term" value="F:oxidoreductase activity, acting on CH-OH group of donors"/>
    <property type="evidence" value="ECO:0007669"/>
    <property type="project" value="InterPro"/>
</dbReference>
<dbReference type="InterPro" id="IPR007867">
    <property type="entry name" value="GMC_OxRtase_C"/>
</dbReference>
<keyword evidence="3" id="KW-0274">FAD</keyword>
<dbReference type="Pfam" id="PF00732">
    <property type="entry name" value="GMC_oxred_N"/>
    <property type="match status" value="1"/>
</dbReference>
<evidence type="ECO:0000256" key="2">
    <source>
        <dbReference type="ARBA" id="ARBA00022630"/>
    </source>
</evidence>
<dbReference type="Pfam" id="PF00890">
    <property type="entry name" value="FAD_binding_2"/>
    <property type="match status" value="1"/>
</dbReference>
<dbReference type="EMBL" id="QKRB01000036">
    <property type="protein sequence ID" value="PZD96733.1"/>
    <property type="molecule type" value="Genomic_DNA"/>
</dbReference>
<keyword evidence="2" id="KW-0285">Flavoprotein</keyword>
<keyword evidence="4" id="KW-0560">Oxidoreductase</keyword>
<gene>
    <name evidence="8" type="ORF">DNH61_05920</name>
</gene>
<evidence type="ECO:0000259" key="7">
    <source>
        <dbReference type="Pfam" id="PF05199"/>
    </source>
</evidence>
<dbReference type="InterPro" id="IPR036188">
    <property type="entry name" value="FAD/NAD-bd_sf"/>
</dbReference>
<name>A0A2W1LD53_9BACL</name>
<comment type="caution">
    <text evidence="8">The sequence shown here is derived from an EMBL/GenBank/DDBJ whole genome shotgun (WGS) entry which is preliminary data.</text>
</comment>
<dbReference type="AlphaFoldDB" id="A0A2W1LD53"/>
<evidence type="ECO:0000313" key="9">
    <source>
        <dbReference type="Proteomes" id="UP000249522"/>
    </source>
</evidence>
<evidence type="ECO:0000256" key="1">
    <source>
        <dbReference type="ARBA" id="ARBA00010790"/>
    </source>
</evidence>
<dbReference type="GO" id="GO:0050660">
    <property type="term" value="F:flavin adenine dinucleotide binding"/>
    <property type="evidence" value="ECO:0007669"/>
    <property type="project" value="InterPro"/>
</dbReference>
<dbReference type="InterPro" id="IPR000172">
    <property type="entry name" value="GMC_OxRdtase_N"/>
</dbReference>
<evidence type="ECO:0000313" key="8">
    <source>
        <dbReference type="EMBL" id="PZD96733.1"/>
    </source>
</evidence>
<feature type="domain" description="Glucose-methanol-choline oxidoreductase N-terminal" evidence="5">
    <location>
        <begin position="219"/>
        <end position="332"/>
    </location>
</feature>
<proteinExistence type="inferred from homology"/>
<dbReference type="Pfam" id="PF05199">
    <property type="entry name" value="GMC_oxred_C"/>
    <property type="match status" value="1"/>
</dbReference>
<keyword evidence="9" id="KW-1185">Reference proteome</keyword>
<evidence type="ECO:0000256" key="3">
    <source>
        <dbReference type="ARBA" id="ARBA00022827"/>
    </source>
</evidence>
<comment type="similarity">
    <text evidence="1">Belongs to the GMC oxidoreductase family.</text>
</comment>
<evidence type="ECO:0000259" key="6">
    <source>
        <dbReference type="Pfam" id="PF00890"/>
    </source>
</evidence>
<dbReference type="OrthoDB" id="9787779at2"/>
<dbReference type="Gene3D" id="3.50.50.60">
    <property type="entry name" value="FAD/NAD(P)-binding domain"/>
    <property type="match status" value="2"/>
</dbReference>
<evidence type="ECO:0000259" key="5">
    <source>
        <dbReference type="Pfam" id="PF00732"/>
    </source>
</evidence>